<dbReference type="Proteomes" id="UP000179129">
    <property type="component" value="Unassembled WGS sequence"/>
</dbReference>
<accession>A0A1F5YYJ6</accession>
<dbReference type="EMBL" id="MFIX01000072">
    <property type="protein sequence ID" value="OGG05251.1"/>
    <property type="molecule type" value="Genomic_DNA"/>
</dbReference>
<name>A0A1F5YYJ6_9BACT</name>
<dbReference type="InterPro" id="IPR050817">
    <property type="entry name" value="DjlA_DnaK_co-chaperone"/>
</dbReference>
<dbReference type="SUPFAM" id="SSF46565">
    <property type="entry name" value="Chaperone J-domain"/>
    <property type="match status" value="1"/>
</dbReference>
<organism evidence="2 3">
    <name type="scientific">Candidatus Glassbacteria bacterium RIFCSPLOWO2_12_FULL_58_11</name>
    <dbReference type="NCBI Taxonomy" id="1817867"/>
    <lineage>
        <taxon>Bacteria</taxon>
        <taxon>Candidatus Glassiibacteriota</taxon>
    </lineage>
</organism>
<dbReference type="InterPro" id="IPR001623">
    <property type="entry name" value="DnaJ_domain"/>
</dbReference>
<comment type="caution">
    <text evidence="2">The sequence shown here is derived from an EMBL/GenBank/DDBJ whole genome shotgun (WGS) entry which is preliminary data.</text>
</comment>
<protein>
    <recommendedName>
        <fullName evidence="1">J domain-containing protein</fullName>
    </recommendedName>
</protein>
<dbReference type="Gene3D" id="1.10.287.110">
    <property type="entry name" value="DnaJ domain"/>
    <property type="match status" value="1"/>
</dbReference>
<dbReference type="Pfam" id="PF00226">
    <property type="entry name" value="DnaJ"/>
    <property type="match status" value="1"/>
</dbReference>
<evidence type="ECO:0000259" key="1">
    <source>
        <dbReference type="PROSITE" id="PS50076"/>
    </source>
</evidence>
<dbReference type="PROSITE" id="PS50076">
    <property type="entry name" value="DNAJ_2"/>
    <property type="match status" value="1"/>
</dbReference>
<dbReference type="PANTHER" id="PTHR24074">
    <property type="entry name" value="CO-CHAPERONE PROTEIN DJLA"/>
    <property type="match status" value="1"/>
</dbReference>
<evidence type="ECO:0000313" key="2">
    <source>
        <dbReference type="EMBL" id="OGG05251.1"/>
    </source>
</evidence>
<dbReference type="STRING" id="1817867.A3F83_14295"/>
<gene>
    <name evidence="2" type="ORF">A3F83_14295</name>
</gene>
<dbReference type="AlphaFoldDB" id="A0A1F5YYJ6"/>
<feature type="domain" description="J" evidence="1">
    <location>
        <begin position="15"/>
        <end position="88"/>
    </location>
</feature>
<dbReference type="SMART" id="SM00271">
    <property type="entry name" value="DnaJ"/>
    <property type="match status" value="1"/>
</dbReference>
<reference evidence="2 3" key="1">
    <citation type="journal article" date="2016" name="Nat. Commun.">
        <title>Thousands of microbial genomes shed light on interconnected biogeochemical processes in an aquifer system.</title>
        <authorList>
            <person name="Anantharaman K."/>
            <person name="Brown C.T."/>
            <person name="Hug L.A."/>
            <person name="Sharon I."/>
            <person name="Castelle C.J."/>
            <person name="Probst A.J."/>
            <person name="Thomas B.C."/>
            <person name="Singh A."/>
            <person name="Wilkins M.J."/>
            <person name="Karaoz U."/>
            <person name="Brodie E.L."/>
            <person name="Williams K.H."/>
            <person name="Hubbard S.S."/>
            <person name="Banfield J.F."/>
        </authorList>
    </citation>
    <scope>NUCLEOTIDE SEQUENCE [LARGE SCALE GENOMIC DNA]</scope>
</reference>
<evidence type="ECO:0000313" key="3">
    <source>
        <dbReference type="Proteomes" id="UP000179129"/>
    </source>
</evidence>
<proteinExistence type="predicted"/>
<sequence length="101" mass="12424">MNQPRWQIVFEKVDAARRTLELPERASIRQIRDKYHELSRVWHPDLNREDPDKAHQMQQSLNEAYEVLMEYCSDFVYSFRREDVEAYPTGEDFWWKHFGEM</sequence>
<dbReference type="CDD" id="cd06257">
    <property type="entry name" value="DnaJ"/>
    <property type="match status" value="1"/>
</dbReference>
<dbReference type="InterPro" id="IPR036869">
    <property type="entry name" value="J_dom_sf"/>
</dbReference>
<dbReference type="PRINTS" id="PR00625">
    <property type="entry name" value="JDOMAIN"/>
</dbReference>